<evidence type="ECO:0000259" key="7">
    <source>
        <dbReference type="PROSITE" id="PS50977"/>
    </source>
</evidence>
<dbReference type="RefSeq" id="WP_349283243.1">
    <property type="nucleotide sequence ID" value="NZ_CBCSCU010000015.1"/>
</dbReference>
<dbReference type="EMBL" id="CP157679">
    <property type="protein sequence ID" value="XBP73205.1"/>
    <property type="molecule type" value="Genomic_DNA"/>
</dbReference>
<gene>
    <name evidence="8" type="ORF">ABLV49_24935</name>
</gene>
<keyword evidence="1" id="KW-0678">Repressor</keyword>
<dbReference type="InterPro" id="IPR001647">
    <property type="entry name" value="HTH_TetR"/>
</dbReference>
<dbReference type="AlphaFoldDB" id="A0AAU7M0A3"/>
<keyword evidence="2" id="KW-0805">Transcription regulation</keyword>
<evidence type="ECO:0000256" key="1">
    <source>
        <dbReference type="ARBA" id="ARBA00022491"/>
    </source>
</evidence>
<evidence type="ECO:0000256" key="4">
    <source>
        <dbReference type="ARBA" id="ARBA00023163"/>
    </source>
</evidence>
<dbReference type="PROSITE" id="PS50977">
    <property type="entry name" value="HTH_TETR_2"/>
    <property type="match status" value="1"/>
</dbReference>
<organism evidence="8">
    <name type="scientific">Polaromonas hydrogenivorans</name>
    <dbReference type="NCBI Taxonomy" id="335476"/>
    <lineage>
        <taxon>Bacteria</taxon>
        <taxon>Pseudomonadati</taxon>
        <taxon>Pseudomonadota</taxon>
        <taxon>Betaproteobacteria</taxon>
        <taxon>Burkholderiales</taxon>
        <taxon>Comamonadaceae</taxon>
        <taxon>Polaromonas</taxon>
    </lineage>
</organism>
<protein>
    <submittedName>
        <fullName evidence="8">TetR/AcrR family transcriptional regulator</fullName>
    </submittedName>
</protein>
<dbReference type="Pfam" id="PF00440">
    <property type="entry name" value="TetR_N"/>
    <property type="match status" value="1"/>
</dbReference>
<feature type="domain" description="HTH tetR-type" evidence="7">
    <location>
        <begin position="17"/>
        <end position="77"/>
    </location>
</feature>
<keyword evidence="3 5" id="KW-0238">DNA-binding</keyword>
<evidence type="ECO:0000256" key="5">
    <source>
        <dbReference type="PROSITE-ProRule" id="PRU00335"/>
    </source>
</evidence>
<feature type="region of interest" description="Disordered" evidence="6">
    <location>
        <begin position="209"/>
        <end position="228"/>
    </location>
</feature>
<evidence type="ECO:0000313" key="8">
    <source>
        <dbReference type="EMBL" id="XBP73205.1"/>
    </source>
</evidence>
<dbReference type="PANTHER" id="PTHR30055">
    <property type="entry name" value="HTH-TYPE TRANSCRIPTIONAL REGULATOR RUTR"/>
    <property type="match status" value="1"/>
</dbReference>
<geneLocation type="plasmid" evidence="8">
    <name>p4</name>
</geneLocation>
<keyword evidence="4" id="KW-0804">Transcription</keyword>
<evidence type="ECO:0000256" key="3">
    <source>
        <dbReference type="ARBA" id="ARBA00023125"/>
    </source>
</evidence>
<dbReference type="PANTHER" id="PTHR30055:SF175">
    <property type="entry name" value="HTH-TYPE TRANSCRIPTIONAL REPRESSOR KSTR2"/>
    <property type="match status" value="1"/>
</dbReference>
<feature type="DNA-binding region" description="H-T-H motif" evidence="5">
    <location>
        <begin position="40"/>
        <end position="59"/>
    </location>
</feature>
<sequence length="228" mass="25894">MKRRRDANADESSAFYQERRKEIVDQAALAFLERGFQATSIGIIAEKLNTDRASIYYYFGSKQELFREVVREVGLKAVEAAEAIAKSEGPADQKLRQAFQAVMETYDVSYPYMNVFLQENFSVVHEAQDEWSAEARDWGRRYYVAIRQIIQQGVDDQVFHLTLPVGVTTMAVLGTVNWTHRWYKPGGILGPQVLGEGFANMLLNGLTSPANIPKPPKQKRKSEKDRAL</sequence>
<reference evidence="8" key="1">
    <citation type="submission" date="2024-05" db="EMBL/GenBank/DDBJ databases">
        <authorList>
            <person name="Bunk B."/>
            <person name="Swiderski J."/>
            <person name="Sproer C."/>
            <person name="Thiel V."/>
        </authorList>
    </citation>
    <scope>NUCLEOTIDE SEQUENCE</scope>
    <source>
        <strain evidence="8">DSM 17735</strain>
        <plasmid evidence="8">p4</plasmid>
    </source>
</reference>
<evidence type="ECO:0000256" key="6">
    <source>
        <dbReference type="SAM" id="MobiDB-lite"/>
    </source>
</evidence>
<dbReference type="Pfam" id="PF17932">
    <property type="entry name" value="TetR_C_24"/>
    <property type="match status" value="1"/>
</dbReference>
<dbReference type="SUPFAM" id="SSF48498">
    <property type="entry name" value="Tetracyclin repressor-like, C-terminal domain"/>
    <property type="match status" value="1"/>
</dbReference>
<dbReference type="Gene3D" id="1.10.357.10">
    <property type="entry name" value="Tetracycline Repressor, domain 2"/>
    <property type="match status" value="1"/>
</dbReference>
<proteinExistence type="predicted"/>
<name>A0AAU7M0A3_9BURK</name>
<accession>A0AAU7M0A3</accession>
<dbReference type="InterPro" id="IPR050109">
    <property type="entry name" value="HTH-type_TetR-like_transc_reg"/>
</dbReference>
<dbReference type="GO" id="GO:0000976">
    <property type="term" value="F:transcription cis-regulatory region binding"/>
    <property type="evidence" value="ECO:0007669"/>
    <property type="project" value="TreeGrafter"/>
</dbReference>
<dbReference type="Gene3D" id="1.10.10.60">
    <property type="entry name" value="Homeodomain-like"/>
    <property type="match status" value="1"/>
</dbReference>
<dbReference type="InterPro" id="IPR009057">
    <property type="entry name" value="Homeodomain-like_sf"/>
</dbReference>
<dbReference type="SUPFAM" id="SSF46689">
    <property type="entry name" value="Homeodomain-like"/>
    <property type="match status" value="1"/>
</dbReference>
<dbReference type="InterPro" id="IPR036271">
    <property type="entry name" value="Tet_transcr_reg_TetR-rel_C_sf"/>
</dbReference>
<keyword evidence="8" id="KW-0614">Plasmid</keyword>
<dbReference type="PRINTS" id="PR00455">
    <property type="entry name" value="HTHTETR"/>
</dbReference>
<dbReference type="GO" id="GO:0003700">
    <property type="term" value="F:DNA-binding transcription factor activity"/>
    <property type="evidence" value="ECO:0007669"/>
    <property type="project" value="TreeGrafter"/>
</dbReference>
<evidence type="ECO:0000256" key="2">
    <source>
        <dbReference type="ARBA" id="ARBA00023015"/>
    </source>
</evidence>
<dbReference type="InterPro" id="IPR041490">
    <property type="entry name" value="KstR2_TetR_C"/>
</dbReference>